<dbReference type="PANTHER" id="PTHR10183">
    <property type="entry name" value="CALPAIN"/>
    <property type="match status" value="1"/>
</dbReference>
<accession>A0A078AGL1</accession>
<feature type="active site" evidence="5 6">
    <location>
        <position position="284"/>
    </location>
</feature>
<evidence type="ECO:0000256" key="6">
    <source>
        <dbReference type="PROSITE-ProRule" id="PRU00239"/>
    </source>
</evidence>
<keyword evidence="3 6" id="KW-0378">Hydrolase</keyword>
<proteinExistence type="inferred from homology"/>
<feature type="active site" evidence="5 6">
    <location>
        <position position="128"/>
    </location>
</feature>
<comment type="similarity">
    <text evidence="1">Belongs to the peptidase C2 family.</text>
</comment>
<dbReference type="OrthoDB" id="424753at2759"/>
<dbReference type="Pfam" id="PF00648">
    <property type="entry name" value="Peptidase_C2"/>
    <property type="match status" value="1"/>
</dbReference>
<keyword evidence="2 6" id="KW-0645">Protease</keyword>
<feature type="chain" id="PRO_5001729435" evidence="8">
    <location>
        <begin position="20"/>
        <end position="670"/>
    </location>
</feature>
<dbReference type="PROSITE" id="PS50203">
    <property type="entry name" value="CALPAIN_CAT"/>
    <property type="match status" value="1"/>
</dbReference>
<evidence type="ECO:0000256" key="5">
    <source>
        <dbReference type="PIRSR" id="PIRSR622684-1"/>
    </source>
</evidence>
<evidence type="ECO:0000313" key="11">
    <source>
        <dbReference type="Proteomes" id="UP000039865"/>
    </source>
</evidence>
<sequence length="670" mass="73839">MKLSKTFLLIACGVALISASQSRLRNLIKFLPQSQQVTKSCTTAIDRSKAALPDYKKIVTSYANFWNDTGFPADGSSIQWTGTKYTQNELSAYVGNKWERLNNLCADCTLFGSADYLNDIVQGDLGDCYFLAGISAVSEINTRFEKIFVNPNINWAGLYAFNVFIRGIPQVMLVDDSIPAGKYGKKAVFAGIGSDKSIWGPLLEKAWAKTNANYERIVGGNAVETFGFFANIPGQQITLAKLSKEALWTKVTQADSKNWIMALGTPSSKNGDSDTCKFNLACSHQYSLLSVKPLLTSDRTQINLFQIRNPWRTDKDFSGSFKDGSAKWLTPGAGGKTFGQQAGLVVADDGVFYMTIDEVTQAFEGIDIGEYNDNFVTSWYDKRNDQVANENTPAVYKFTLTEATPMYIRVMTYPSRMYPKTCINDQALFKLVLQDGSGKEVQTIYYYEYSNLYMSLVDTPLASGTYTLKFYPKWITGQVKDYGIIINAAKDIVITDSQGKTSRLSNHDLSSKQLKPNVKQAPKPAKPKLPDITQTGAAYELTGNLDQDIAKIRNSKSLSISNQDDGLYLSGQKSTLIGGNRYGLAIFVGTLSDEYTYKGIVTVVTKPGHTFKFTAGNDKCTVKNKSSTKEDTIECTCLVKPDTYPKECLLVLLTKVGSGYQNSASYSASG</sequence>
<keyword evidence="4 6" id="KW-0788">Thiol protease</keyword>
<dbReference type="InterPro" id="IPR001300">
    <property type="entry name" value="Peptidase_C2_calpain_cat"/>
</dbReference>
<dbReference type="InterPro" id="IPR038765">
    <property type="entry name" value="Papain-like_cys_pep_sf"/>
</dbReference>
<dbReference type="InterPro" id="IPR022684">
    <property type="entry name" value="Calpain_cysteine_protease"/>
</dbReference>
<feature type="signal peptide" evidence="8">
    <location>
        <begin position="1"/>
        <end position="19"/>
    </location>
</feature>
<keyword evidence="8" id="KW-0732">Signal</keyword>
<dbReference type="PRINTS" id="PR00704">
    <property type="entry name" value="CALPAIN"/>
</dbReference>
<dbReference type="GO" id="GO:0004198">
    <property type="term" value="F:calcium-dependent cysteine-type endopeptidase activity"/>
    <property type="evidence" value="ECO:0007669"/>
    <property type="project" value="InterPro"/>
</dbReference>
<feature type="domain" description="Calpain catalytic" evidence="9">
    <location>
        <begin position="65"/>
        <end position="372"/>
    </location>
</feature>
<evidence type="ECO:0000256" key="8">
    <source>
        <dbReference type="SAM" id="SignalP"/>
    </source>
</evidence>
<dbReference type="SMART" id="SM00230">
    <property type="entry name" value="CysPc"/>
    <property type="match status" value="1"/>
</dbReference>
<dbReference type="Proteomes" id="UP000039865">
    <property type="component" value="Unassembled WGS sequence"/>
</dbReference>
<evidence type="ECO:0000256" key="2">
    <source>
        <dbReference type="ARBA" id="ARBA00022670"/>
    </source>
</evidence>
<dbReference type="AlphaFoldDB" id="A0A078AGL1"/>
<keyword evidence="11" id="KW-1185">Reference proteome</keyword>
<evidence type="ECO:0000256" key="4">
    <source>
        <dbReference type="ARBA" id="ARBA00022807"/>
    </source>
</evidence>
<reference evidence="10 11" key="1">
    <citation type="submission" date="2014-06" db="EMBL/GenBank/DDBJ databases">
        <authorList>
            <person name="Swart Estienne"/>
        </authorList>
    </citation>
    <scope>NUCLEOTIDE SEQUENCE [LARGE SCALE GENOMIC DNA]</scope>
    <source>
        <strain evidence="10 11">130c</strain>
    </source>
</reference>
<organism evidence="10 11">
    <name type="scientific">Stylonychia lemnae</name>
    <name type="common">Ciliate</name>
    <dbReference type="NCBI Taxonomy" id="5949"/>
    <lineage>
        <taxon>Eukaryota</taxon>
        <taxon>Sar</taxon>
        <taxon>Alveolata</taxon>
        <taxon>Ciliophora</taxon>
        <taxon>Intramacronucleata</taxon>
        <taxon>Spirotrichea</taxon>
        <taxon>Stichotrichia</taxon>
        <taxon>Sporadotrichida</taxon>
        <taxon>Oxytrichidae</taxon>
        <taxon>Stylonychinae</taxon>
        <taxon>Stylonychia</taxon>
    </lineage>
</organism>
<name>A0A078AGL1_STYLE</name>
<feature type="active site" evidence="5 6">
    <location>
        <position position="309"/>
    </location>
</feature>
<gene>
    <name evidence="10" type="primary">Contig10416.g11106</name>
    <name evidence="10" type="ORF">STYLEM_10431</name>
</gene>
<evidence type="ECO:0000256" key="3">
    <source>
        <dbReference type="ARBA" id="ARBA00022801"/>
    </source>
</evidence>
<dbReference type="EMBL" id="CCKQ01009908">
    <property type="protein sequence ID" value="CDW81415.1"/>
    <property type="molecule type" value="Genomic_DNA"/>
</dbReference>
<dbReference type="SUPFAM" id="SSF54001">
    <property type="entry name" value="Cysteine proteinases"/>
    <property type="match status" value="1"/>
</dbReference>
<dbReference type="GO" id="GO:0006508">
    <property type="term" value="P:proteolysis"/>
    <property type="evidence" value="ECO:0007669"/>
    <property type="project" value="UniProtKB-KW"/>
</dbReference>
<evidence type="ECO:0000259" key="9">
    <source>
        <dbReference type="PROSITE" id="PS50203"/>
    </source>
</evidence>
<evidence type="ECO:0000313" key="10">
    <source>
        <dbReference type="EMBL" id="CDW81415.1"/>
    </source>
</evidence>
<protein>
    <submittedName>
        <fullName evidence="10">Calpain family cysteine protease containing protein</fullName>
    </submittedName>
</protein>
<dbReference type="PANTHER" id="PTHR10183:SF379">
    <property type="entry name" value="CALPAIN-5"/>
    <property type="match status" value="1"/>
</dbReference>
<dbReference type="Gene3D" id="3.90.70.10">
    <property type="entry name" value="Cysteine proteinases"/>
    <property type="match status" value="1"/>
</dbReference>
<evidence type="ECO:0000256" key="7">
    <source>
        <dbReference type="SAM" id="MobiDB-lite"/>
    </source>
</evidence>
<dbReference type="InParanoid" id="A0A078AGL1"/>
<feature type="region of interest" description="Disordered" evidence="7">
    <location>
        <begin position="503"/>
        <end position="529"/>
    </location>
</feature>
<evidence type="ECO:0000256" key="1">
    <source>
        <dbReference type="ARBA" id="ARBA00007623"/>
    </source>
</evidence>